<accession>A0AAN9KH74</accession>
<gene>
    <name evidence="2" type="ORF">VNO77_34236</name>
</gene>
<keyword evidence="3" id="KW-1185">Reference proteome</keyword>
<protein>
    <submittedName>
        <fullName evidence="2">Uncharacterized protein</fullName>
    </submittedName>
</protein>
<keyword evidence="1" id="KW-0812">Transmembrane</keyword>
<feature type="transmembrane region" description="Helical" evidence="1">
    <location>
        <begin position="12"/>
        <end position="32"/>
    </location>
</feature>
<evidence type="ECO:0000256" key="1">
    <source>
        <dbReference type="SAM" id="Phobius"/>
    </source>
</evidence>
<organism evidence="2 3">
    <name type="scientific">Canavalia gladiata</name>
    <name type="common">Sword bean</name>
    <name type="synonym">Dolichos gladiatus</name>
    <dbReference type="NCBI Taxonomy" id="3824"/>
    <lineage>
        <taxon>Eukaryota</taxon>
        <taxon>Viridiplantae</taxon>
        <taxon>Streptophyta</taxon>
        <taxon>Embryophyta</taxon>
        <taxon>Tracheophyta</taxon>
        <taxon>Spermatophyta</taxon>
        <taxon>Magnoliopsida</taxon>
        <taxon>eudicotyledons</taxon>
        <taxon>Gunneridae</taxon>
        <taxon>Pentapetalae</taxon>
        <taxon>rosids</taxon>
        <taxon>fabids</taxon>
        <taxon>Fabales</taxon>
        <taxon>Fabaceae</taxon>
        <taxon>Papilionoideae</taxon>
        <taxon>50 kb inversion clade</taxon>
        <taxon>NPAAA clade</taxon>
        <taxon>indigoferoid/millettioid clade</taxon>
        <taxon>Phaseoleae</taxon>
        <taxon>Canavalia</taxon>
    </lineage>
</organism>
<reference evidence="2 3" key="1">
    <citation type="submission" date="2024-01" db="EMBL/GenBank/DDBJ databases">
        <title>The genomes of 5 underutilized Papilionoideae crops provide insights into root nodulation and disease resistanc.</title>
        <authorList>
            <person name="Jiang F."/>
        </authorList>
    </citation>
    <scope>NUCLEOTIDE SEQUENCE [LARGE SCALE GENOMIC DNA]</scope>
    <source>
        <strain evidence="2">LVBAO_FW01</strain>
        <tissue evidence="2">Leaves</tissue>
    </source>
</reference>
<sequence length="74" mass="8588">MIEASKHHLDFIVARLCPLALIHKICIIYFFLYYASYAYLFVSQCMLMATLPDCALIPQEGEARHFFPVEFLSL</sequence>
<keyword evidence="1" id="KW-0472">Membrane</keyword>
<comment type="caution">
    <text evidence="2">The sequence shown here is derived from an EMBL/GenBank/DDBJ whole genome shotgun (WGS) entry which is preliminary data.</text>
</comment>
<name>A0AAN9KH74_CANGL</name>
<dbReference type="AlphaFoldDB" id="A0AAN9KH74"/>
<dbReference type="EMBL" id="JAYMYQ010000008">
    <property type="protein sequence ID" value="KAK7315669.1"/>
    <property type="molecule type" value="Genomic_DNA"/>
</dbReference>
<proteinExistence type="predicted"/>
<dbReference type="Proteomes" id="UP001367508">
    <property type="component" value="Unassembled WGS sequence"/>
</dbReference>
<evidence type="ECO:0000313" key="3">
    <source>
        <dbReference type="Proteomes" id="UP001367508"/>
    </source>
</evidence>
<evidence type="ECO:0000313" key="2">
    <source>
        <dbReference type="EMBL" id="KAK7315669.1"/>
    </source>
</evidence>
<keyword evidence="1" id="KW-1133">Transmembrane helix</keyword>